<evidence type="ECO:0000256" key="4">
    <source>
        <dbReference type="ARBA" id="ARBA00022927"/>
    </source>
</evidence>
<dbReference type="GO" id="GO:0015031">
    <property type="term" value="P:protein transport"/>
    <property type="evidence" value="ECO:0007669"/>
    <property type="project" value="UniProtKB-UniRule"/>
</dbReference>
<dbReference type="InterPro" id="IPR045886">
    <property type="entry name" value="ThiF/MoeB/HesA"/>
</dbReference>
<dbReference type="Gene3D" id="3.40.140.100">
    <property type="entry name" value="Ubiquitin-like modifier-activating enzyme ATG7 C-terminal domain"/>
    <property type="match status" value="1"/>
</dbReference>
<dbReference type="PANTHER" id="PTHR10953">
    <property type="entry name" value="UBIQUITIN-ACTIVATING ENZYME E1"/>
    <property type="match status" value="1"/>
</dbReference>
<organism evidence="11 12">
    <name type="scientific">Caulochytrium protostelioides</name>
    <dbReference type="NCBI Taxonomy" id="1555241"/>
    <lineage>
        <taxon>Eukaryota</taxon>
        <taxon>Fungi</taxon>
        <taxon>Fungi incertae sedis</taxon>
        <taxon>Chytridiomycota</taxon>
        <taxon>Chytridiomycota incertae sedis</taxon>
        <taxon>Chytridiomycetes</taxon>
        <taxon>Caulochytriales</taxon>
        <taxon>Caulochytriaceae</taxon>
        <taxon>Caulochytrium</taxon>
    </lineage>
</organism>
<dbReference type="InterPro" id="IPR006285">
    <property type="entry name" value="Atg7"/>
</dbReference>
<dbReference type="SUPFAM" id="SSF69572">
    <property type="entry name" value="Activating enzymes of the ubiquitin-like proteins"/>
    <property type="match status" value="1"/>
</dbReference>
<dbReference type="GO" id="GO:0000045">
    <property type="term" value="P:autophagosome assembly"/>
    <property type="evidence" value="ECO:0007669"/>
    <property type="project" value="TreeGrafter"/>
</dbReference>
<dbReference type="GO" id="GO:0000422">
    <property type="term" value="P:autophagy of mitochondrion"/>
    <property type="evidence" value="ECO:0007669"/>
    <property type="project" value="TreeGrafter"/>
</dbReference>
<evidence type="ECO:0000256" key="7">
    <source>
        <dbReference type="RuleBase" id="RU366022"/>
    </source>
</evidence>
<evidence type="ECO:0000256" key="3">
    <source>
        <dbReference type="ARBA" id="ARBA00022448"/>
    </source>
</evidence>
<feature type="region of interest" description="Disordered" evidence="8">
    <location>
        <begin position="582"/>
        <end position="608"/>
    </location>
</feature>
<dbReference type="AlphaFoldDB" id="A0A4P9X6K8"/>
<feature type="compositionally biased region" description="Acidic residues" evidence="8">
    <location>
        <begin position="700"/>
        <end position="709"/>
    </location>
</feature>
<reference evidence="12" key="1">
    <citation type="journal article" date="2018" name="Nat. Microbiol.">
        <title>Leveraging single-cell genomics to expand the fungal tree of life.</title>
        <authorList>
            <person name="Ahrendt S.R."/>
            <person name="Quandt C.A."/>
            <person name="Ciobanu D."/>
            <person name="Clum A."/>
            <person name="Salamov A."/>
            <person name="Andreopoulos B."/>
            <person name="Cheng J.F."/>
            <person name="Woyke T."/>
            <person name="Pelin A."/>
            <person name="Henrissat B."/>
            <person name="Reynolds N.K."/>
            <person name="Benny G.L."/>
            <person name="Smith M.E."/>
            <person name="James T.Y."/>
            <person name="Grigoriev I.V."/>
        </authorList>
    </citation>
    <scope>NUCLEOTIDE SEQUENCE [LARGE SCALE GENOMIC DNA]</scope>
    <source>
        <strain evidence="12">ATCC 52028</strain>
    </source>
</reference>
<dbReference type="STRING" id="1555241.A0A4P9X6K8"/>
<feature type="domain" description="Ubiquitin-like modifier-activating enzyme Atg7 N-terminal" evidence="10">
    <location>
        <begin position="2"/>
        <end position="317"/>
    </location>
</feature>
<keyword evidence="4 7" id="KW-0653">Protein transport</keyword>
<evidence type="ECO:0000313" key="12">
    <source>
        <dbReference type="Proteomes" id="UP000274922"/>
    </source>
</evidence>
<dbReference type="Proteomes" id="UP000274922">
    <property type="component" value="Unassembled WGS sequence"/>
</dbReference>
<protein>
    <recommendedName>
        <fullName evidence="2 7">Ubiquitin-like modifier-activating enzyme ATG7</fullName>
    </recommendedName>
    <alternativeName>
        <fullName evidence="7">Autophagy-related protein 7</fullName>
    </alternativeName>
</protein>
<keyword evidence="7" id="KW-0963">Cytoplasm</keyword>
<evidence type="ECO:0000256" key="5">
    <source>
        <dbReference type="ARBA" id="ARBA00023006"/>
    </source>
</evidence>
<dbReference type="NCBIfam" id="TIGR01381">
    <property type="entry name" value="E1_like_apg7"/>
    <property type="match status" value="1"/>
</dbReference>
<gene>
    <name evidence="11" type="ORF">CXG81DRAFT_12776</name>
</gene>
<dbReference type="InterPro" id="IPR032197">
    <property type="entry name" value="Atg7_N"/>
</dbReference>
<evidence type="ECO:0000256" key="8">
    <source>
        <dbReference type="SAM" id="MobiDB-lite"/>
    </source>
</evidence>
<dbReference type="InterPro" id="IPR000594">
    <property type="entry name" value="ThiF_NAD_FAD-bd"/>
</dbReference>
<dbReference type="Pfam" id="PF16420">
    <property type="entry name" value="ATG7_N"/>
    <property type="match status" value="1"/>
</dbReference>
<evidence type="ECO:0000256" key="1">
    <source>
        <dbReference type="ARBA" id="ARBA00010931"/>
    </source>
</evidence>
<keyword evidence="3 7" id="KW-0813">Transport</keyword>
<dbReference type="GO" id="GO:0019779">
    <property type="term" value="F:Atg8 activating enzyme activity"/>
    <property type="evidence" value="ECO:0007669"/>
    <property type="project" value="TreeGrafter"/>
</dbReference>
<evidence type="ECO:0000313" key="11">
    <source>
        <dbReference type="EMBL" id="RKP00815.1"/>
    </source>
</evidence>
<name>A0A4P9X6K8_9FUNG</name>
<keyword evidence="7" id="KW-0833">Ubl conjugation pathway</keyword>
<dbReference type="Gene3D" id="3.40.140.70">
    <property type="entry name" value="Ubiquitin-like modifier-activating enzyme ATG7 N-terminal domain"/>
    <property type="match status" value="1"/>
</dbReference>
<dbReference type="GO" id="GO:0019778">
    <property type="term" value="F:Atg12 activating enzyme activity"/>
    <property type="evidence" value="ECO:0007669"/>
    <property type="project" value="TreeGrafter"/>
</dbReference>
<evidence type="ECO:0000259" key="10">
    <source>
        <dbReference type="Pfam" id="PF16420"/>
    </source>
</evidence>
<accession>A0A4P9X6K8</accession>
<comment type="subcellular location">
    <subcellularLocation>
        <location evidence="7">Cytoplasm</location>
    </subcellularLocation>
    <subcellularLocation>
        <location evidence="7">Preautophagosomal structure</location>
    </subcellularLocation>
</comment>
<keyword evidence="5 7" id="KW-0072">Autophagy</keyword>
<dbReference type="OrthoDB" id="338614at2759"/>
<dbReference type="GO" id="GO:0034727">
    <property type="term" value="P:piecemeal microautophagy of the nucleus"/>
    <property type="evidence" value="ECO:0007669"/>
    <property type="project" value="TreeGrafter"/>
</dbReference>
<proteinExistence type="inferred from homology"/>
<feature type="region of interest" description="Disordered" evidence="8">
    <location>
        <begin position="67"/>
        <end position="88"/>
    </location>
</feature>
<feature type="domain" description="THIF-type NAD/FAD binding fold" evidence="9">
    <location>
        <begin position="334"/>
        <end position="577"/>
    </location>
</feature>
<dbReference type="Gene3D" id="3.40.50.720">
    <property type="entry name" value="NAD(P)-binding Rossmann-like Domain"/>
    <property type="match status" value="1"/>
</dbReference>
<comment type="subunit">
    <text evidence="7">Homodimer.</text>
</comment>
<feature type="region of interest" description="Disordered" evidence="8">
    <location>
        <begin position="685"/>
        <end position="709"/>
    </location>
</feature>
<evidence type="ECO:0000259" key="9">
    <source>
        <dbReference type="Pfam" id="PF00899"/>
    </source>
</evidence>
<evidence type="ECO:0000256" key="6">
    <source>
        <dbReference type="PIRSR" id="PIRSR606285-1"/>
    </source>
</evidence>
<dbReference type="GO" id="GO:0006995">
    <property type="term" value="P:cellular response to nitrogen starvation"/>
    <property type="evidence" value="ECO:0007669"/>
    <property type="project" value="TreeGrafter"/>
</dbReference>
<dbReference type="Pfam" id="PF00899">
    <property type="entry name" value="ThiF"/>
    <property type="match status" value="1"/>
</dbReference>
<dbReference type="PANTHER" id="PTHR10953:SF3">
    <property type="entry name" value="UBIQUITIN-LIKE MODIFIER-ACTIVATING ENZYME ATG7"/>
    <property type="match status" value="1"/>
</dbReference>
<sequence>MLQFEAWASAPDATFWHALGRQKLDVVGLSEPVVALRAQYTVMRHHASTAPPFLNLDAASILTSSAPASASPSAPAPPRPAGPTTATAPGDLLNFNTIEAFQKSNKAEHLAAAAARIWTAIHDGSAARDPSLLNRFVVLTFIQLKRHQYHYWFGFPALLFPTPATLVRTATLVALVPDGDARRQLHDGIAALAPPQRAGFWVVRDTRSGAVVAVCPLEARPAPHADQALMLGLVDPGTRATAPAWALRNLLVWKHVTYPNDPVDVDVLVYRDDAVSIRAAEAASPSTATPPAPKASGWERNAVGKLAPRCADLGKQMDPRQIADAAVDLNLKLMRWRIVPDVHLDRIAAPRVLLLGAGTLGCYVARGLMAWGVRHITLLDSGRVSYSNPVRQPLFTLKDCLEGGRPKAQAAAEALAAIYPGMHAEGVAMAIPMPGHVSPATYDAARADAARLEQLVDRHDVVFLLTDSRESRWLPTLMAKAKGKLAMNVALGFDTFLVVRHGLDDDAAAGEAAPAAASEAPAAPLGCYFCNDVVAPTDSLRDRTLDEQCTVTRPGLAAIASGLAVELMASLLDHPAGPHASAFVPASKPPPAASAAASSPSLVQDEDEDRSLGCVPHQIRGFLRRFQHLVLVGEAYSKCTACSAAVVDAYRARGLDLVMDALQDPLVLETLTGLDAFKHQTLDVEWDEDASDDDRQGADSEAEADAPLV</sequence>
<comment type="similarity">
    <text evidence="1 7">Belongs to the ATG7 family.</text>
</comment>
<dbReference type="EMBL" id="ML014197">
    <property type="protein sequence ID" value="RKP00815.1"/>
    <property type="molecule type" value="Genomic_DNA"/>
</dbReference>
<comment type="function">
    <text evidence="7">E1-like activating enzyme involved in the 2 ubiquitin-like systems required for cytoplasm to vacuole transport (Cvt) and autophagy. Activates ATG12 for its conjugation with ATG5 and ATG8 for its conjugation with phosphatidylethanolamine. Both systems are needed for the ATG8 association to Cvt vesicles and autophagosomes membranes. Autophagy is essential for maintenance of amino acid levels and protein synthesis under nitrogen starvation. Required for selective autophagic degradation of the nucleus (nucleophagy) as well as for mitophagy which contributes to regulate mitochondrial quantity and quality by eliminating the mitochondria to a basal level to fulfill cellular energy requirements and preventing excess ROS production.</text>
</comment>
<dbReference type="InterPro" id="IPR042523">
    <property type="entry name" value="Atg7_N_2"/>
</dbReference>
<dbReference type="GO" id="GO:0000407">
    <property type="term" value="C:phagophore assembly site"/>
    <property type="evidence" value="ECO:0007669"/>
    <property type="project" value="UniProtKB-SubCell"/>
</dbReference>
<keyword evidence="12" id="KW-1185">Reference proteome</keyword>
<evidence type="ECO:0000256" key="2">
    <source>
        <dbReference type="ARBA" id="ARBA00017647"/>
    </source>
</evidence>
<dbReference type="GO" id="GO:0032446">
    <property type="term" value="P:protein modification by small protein conjugation"/>
    <property type="evidence" value="ECO:0007669"/>
    <property type="project" value="TreeGrafter"/>
</dbReference>
<feature type="active site" description="Glycyl thioester intermediate" evidence="6">
    <location>
        <position position="549"/>
    </location>
</feature>
<dbReference type="InterPro" id="IPR042522">
    <property type="entry name" value="Atg7_N_1"/>
</dbReference>
<dbReference type="InterPro" id="IPR035985">
    <property type="entry name" value="Ubiquitin-activating_enz"/>
</dbReference>
<dbReference type="FunFam" id="3.40.50.720:FF:000243">
    <property type="entry name" value="Ubiquitin-like modifier-activating enzyme ATG7"/>
    <property type="match status" value="1"/>
</dbReference>